<organism evidence="2 3">
    <name type="scientific">Phytohabitans houttuyneae</name>
    <dbReference type="NCBI Taxonomy" id="1076126"/>
    <lineage>
        <taxon>Bacteria</taxon>
        <taxon>Bacillati</taxon>
        <taxon>Actinomycetota</taxon>
        <taxon>Actinomycetes</taxon>
        <taxon>Micromonosporales</taxon>
        <taxon>Micromonosporaceae</taxon>
    </lineage>
</organism>
<comment type="caution">
    <text evidence="2">The sequence shown here is derived from an EMBL/GenBank/DDBJ whole genome shotgun (WGS) entry which is preliminary data.</text>
</comment>
<dbReference type="PANTHER" id="PTHR21310:SF40">
    <property type="entry name" value="AMINOGLYCOSIDE PHOSPHOTRANSFERASE DOMAIN-CONTAINING PROTEIN-RELATED"/>
    <property type="match status" value="1"/>
</dbReference>
<dbReference type="RefSeq" id="WP_173065223.1">
    <property type="nucleotide sequence ID" value="NZ_BLPF01000003.1"/>
</dbReference>
<evidence type="ECO:0000313" key="3">
    <source>
        <dbReference type="Proteomes" id="UP000482800"/>
    </source>
</evidence>
<feature type="domain" description="Aminoglycoside phosphotransferase" evidence="1">
    <location>
        <begin position="105"/>
        <end position="158"/>
    </location>
</feature>
<dbReference type="SUPFAM" id="SSF56112">
    <property type="entry name" value="Protein kinase-like (PK-like)"/>
    <property type="match status" value="1"/>
</dbReference>
<dbReference type="PANTHER" id="PTHR21310">
    <property type="entry name" value="AMINOGLYCOSIDE PHOSPHOTRANSFERASE-RELATED-RELATED"/>
    <property type="match status" value="1"/>
</dbReference>
<keyword evidence="3" id="KW-1185">Reference proteome</keyword>
<dbReference type="EMBL" id="BLPF01000003">
    <property type="protein sequence ID" value="GFJ83148.1"/>
    <property type="molecule type" value="Genomic_DNA"/>
</dbReference>
<dbReference type="Pfam" id="PF01636">
    <property type="entry name" value="APH"/>
    <property type="match status" value="1"/>
</dbReference>
<evidence type="ECO:0000259" key="1">
    <source>
        <dbReference type="Pfam" id="PF01636"/>
    </source>
</evidence>
<dbReference type="InterPro" id="IPR051678">
    <property type="entry name" value="AGP_Transferase"/>
</dbReference>
<evidence type="ECO:0000313" key="2">
    <source>
        <dbReference type="EMBL" id="GFJ83148.1"/>
    </source>
</evidence>
<protein>
    <recommendedName>
        <fullName evidence="1">Aminoglycoside phosphotransferase domain-containing protein</fullName>
    </recommendedName>
</protein>
<gene>
    <name evidence="2" type="ORF">Phou_073280</name>
</gene>
<dbReference type="Proteomes" id="UP000482800">
    <property type="component" value="Unassembled WGS sequence"/>
</dbReference>
<reference evidence="2 3" key="1">
    <citation type="submission" date="2020-03" db="EMBL/GenBank/DDBJ databases">
        <title>Whole genome shotgun sequence of Phytohabitans houttuyneae NBRC 108639.</title>
        <authorList>
            <person name="Komaki H."/>
            <person name="Tamura T."/>
        </authorList>
    </citation>
    <scope>NUCLEOTIDE SEQUENCE [LARGE SCALE GENOMIC DNA]</scope>
    <source>
        <strain evidence="2 3">NBRC 108639</strain>
    </source>
</reference>
<dbReference type="AlphaFoldDB" id="A0A6V8KKW4"/>
<proteinExistence type="predicted"/>
<dbReference type="InterPro" id="IPR011009">
    <property type="entry name" value="Kinase-like_dom_sf"/>
</dbReference>
<name>A0A6V8KKW4_9ACTN</name>
<dbReference type="Gene3D" id="3.90.1200.10">
    <property type="match status" value="1"/>
</dbReference>
<dbReference type="InterPro" id="IPR002575">
    <property type="entry name" value="Aminoglycoside_PTrfase"/>
</dbReference>
<reference evidence="2 3" key="2">
    <citation type="submission" date="2020-03" db="EMBL/GenBank/DDBJ databases">
        <authorList>
            <person name="Ichikawa N."/>
            <person name="Kimura A."/>
            <person name="Kitahashi Y."/>
            <person name="Uohara A."/>
        </authorList>
    </citation>
    <scope>NUCLEOTIDE SEQUENCE [LARGE SCALE GENOMIC DNA]</scope>
    <source>
        <strain evidence="2 3">NBRC 108639</strain>
    </source>
</reference>
<accession>A0A6V8KKW4</accession>
<sequence>MTDLGAPFATGRNADVYALDGGRVLRRYRDGGGDTAREAALMAHVAAHGFPVPEVYAADGPDLVMRRLDGPTMLGAFVEGRLPIERGAAVLADLHARLHALPLPAGAPTGTVIVHRDLHPDNVVLTPDGPYVIDWRDALYGPAGLDLAMTALICAEVSVDPTTDLAGRPARCSCRSPRWWAATA</sequence>